<dbReference type="Gene3D" id="1.20.1270.60">
    <property type="entry name" value="Arfaptin homology (AH) domain/BAR domain"/>
    <property type="match status" value="1"/>
</dbReference>
<feature type="compositionally biased region" description="Basic and acidic residues" evidence="2">
    <location>
        <begin position="974"/>
        <end position="983"/>
    </location>
</feature>
<feature type="compositionally biased region" description="Basic and acidic residues" evidence="2">
    <location>
        <begin position="209"/>
        <end position="221"/>
    </location>
</feature>
<dbReference type="SMART" id="SM00721">
    <property type="entry name" value="BAR"/>
    <property type="match status" value="1"/>
</dbReference>
<feature type="domain" description="DH" evidence="3">
    <location>
        <begin position="484"/>
        <end position="688"/>
    </location>
</feature>
<feature type="compositionally biased region" description="Low complexity" evidence="2">
    <location>
        <begin position="53"/>
        <end position="63"/>
    </location>
</feature>
<feature type="region of interest" description="Disordered" evidence="2">
    <location>
        <begin position="396"/>
        <end position="416"/>
    </location>
</feature>
<dbReference type="InterPro" id="IPR004148">
    <property type="entry name" value="BAR_dom"/>
</dbReference>
<evidence type="ECO:0000256" key="2">
    <source>
        <dbReference type="SAM" id="MobiDB-lite"/>
    </source>
</evidence>
<keyword evidence="6" id="KW-1185">Reference proteome</keyword>
<dbReference type="InterPro" id="IPR027267">
    <property type="entry name" value="AH/BAR_dom_sf"/>
</dbReference>
<dbReference type="EMBL" id="WTPW01000562">
    <property type="protein sequence ID" value="KAF0499403.1"/>
    <property type="molecule type" value="Genomic_DNA"/>
</dbReference>
<dbReference type="OrthoDB" id="10256089at2759"/>
<dbReference type="InterPro" id="IPR035899">
    <property type="entry name" value="DBL_dom_sf"/>
</dbReference>
<dbReference type="GO" id="GO:0031991">
    <property type="term" value="P:regulation of actomyosin contractile ring contraction"/>
    <property type="evidence" value="ECO:0007669"/>
    <property type="project" value="TreeGrafter"/>
</dbReference>
<proteinExistence type="predicted"/>
<feature type="compositionally biased region" description="Low complexity" evidence="2">
    <location>
        <begin position="229"/>
        <end position="240"/>
    </location>
</feature>
<dbReference type="SUPFAM" id="SSF103657">
    <property type="entry name" value="BAR/IMD domain-like"/>
    <property type="match status" value="1"/>
</dbReference>
<dbReference type="PROSITE" id="PS50010">
    <property type="entry name" value="DH_2"/>
    <property type="match status" value="1"/>
</dbReference>
<dbReference type="GO" id="GO:0005737">
    <property type="term" value="C:cytoplasm"/>
    <property type="evidence" value="ECO:0007669"/>
    <property type="project" value="InterPro"/>
</dbReference>
<reference evidence="5 6" key="1">
    <citation type="journal article" date="2019" name="Environ. Microbiol.">
        <title>At the nexus of three kingdoms: the genome of the mycorrhizal fungus Gigaspora margarita provides insights into plant, endobacterial and fungal interactions.</title>
        <authorList>
            <person name="Venice F."/>
            <person name="Ghignone S."/>
            <person name="Salvioli di Fossalunga A."/>
            <person name="Amselem J."/>
            <person name="Novero M."/>
            <person name="Xianan X."/>
            <person name="Sedzielewska Toro K."/>
            <person name="Morin E."/>
            <person name="Lipzen A."/>
            <person name="Grigoriev I.V."/>
            <person name="Henrissat B."/>
            <person name="Martin F.M."/>
            <person name="Bonfante P."/>
        </authorList>
    </citation>
    <scope>NUCLEOTIDE SEQUENCE [LARGE SCALE GENOMIC DNA]</scope>
    <source>
        <strain evidence="5 6">BEG34</strain>
    </source>
</reference>
<dbReference type="SMART" id="SM00325">
    <property type="entry name" value="RhoGEF"/>
    <property type="match status" value="1"/>
</dbReference>
<feature type="region of interest" description="Disordered" evidence="2">
    <location>
        <begin position="455"/>
        <end position="474"/>
    </location>
</feature>
<dbReference type="PROSITE" id="PS51021">
    <property type="entry name" value="BAR"/>
    <property type="match status" value="1"/>
</dbReference>
<feature type="compositionally biased region" description="Polar residues" evidence="2">
    <location>
        <begin position="455"/>
        <end position="472"/>
    </location>
</feature>
<gene>
    <name evidence="5" type="ORF">F8M41_020460</name>
</gene>
<dbReference type="InterPro" id="IPR000219">
    <property type="entry name" value="DH_dom"/>
</dbReference>
<evidence type="ECO:0000256" key="1">
    <source>
        <dbReference type="ARBA" id="ARBA00022658"/>
    </source>
</evidence>
<evidence type="ECO:0000259" key="3">
    <source>
        <dbReference type="PROSITE" id="PS50010"/>
    </source>
</evidence>
<dbReference type="AlphaFoldDB" id="A0A8H4AIE8"/>
<comment type="caution">
    <text evidence="5">The sequence shown here is derived from an EMBL/GenBank/DDBJ whole genome shotgun (WGS) entry which is preliminary data.</text>
</comment>
<feature type="compositionally biased region" description="Low complexity" evidence="2">
    <location>
        <begin position="21"/>
        <end position="39"/>
    </location>
</feature>
<feature type="domain" description="BAR" evidence="4">
    <location>
        <begin position="717"/>
        <end position="933"/>
    </location>
</feature>
<feature type="compositionally biased region" description="Basic and acidic residues" evidence="2">
    <location>
        <begin position="998"/>
        <end position="1011"/>
    </location>
</feature>
<dbReference type="Proteomes" id="UP000439903">
    <property type="component" value="Unassembled WGS sequence"/>
</dbReference>
<feature type="compositionally biased region" description="Polar residues" evidence="2">
    <location>
        <begin position="155"/>
        <end position="178"/>
    </location>
</feature>
<dbReference type="GO" id="GO:0032955">
    <property type="term" value="P:regulation of division septum assembly"/>
    <property type="evidence" value="ECO:0007669"/>
    <property type="project" value="TreeGrafter"/>
</dbReference>
<feature type="region of interest" description="Disordered" evidence="2">
    <location>
        <begin position="286"/>
        <end position="313"/>
    </location>
</feature>
<organism evidence="5 6">
    <name type="scientific">Gigaspora margarita</name>
    <dbReference type="NCBI Taxonomy" id="4874"/>
    <lineage>
        <taxon>Eukaryota</taxon>
        <taxon>Fungi</taxon>
        <taxon>Fungi incertae sedis</taxon>
        <taxon>Mucoromycota</taxon>
        <taxon>Glomeromycotina</taxon>
        <taxon>Glomeromycetes</taxon>
        <taxon>Diversisporales</taxon>
        <taxon>Gigasporaceae</taxon>
        <taxon>Gigaspora</taxon>
    </lineage>
</organism>
<dbReference type="PANTHER" id="PTHR22834:SF20">
    <property type="entry name" value="SH3 DOMAIN-CONTAINING PROTEIN"/>
    <property type="match status" value="1"/>
</dbReference>
<name>A0A8H4AIE8_GIGMA</name>
<dbReference type="Pfam" id="PF00621">
    <property type="entry name" value="RhoGEF"/>
    <property type="match status" value="1"/>
</dbReference>
<feature type="region of interest" description="Disordered" evidence="2">
    <location>
        <begin position="155"/>
        <end position="188"/>
    </location>
</feature>
<feature type="region of interest" description="Disordered" evidence="2">
    <location>
        <begin position="974"/>
        <end position="1016"/>
    </location>
</feature>
<dbReference type="Pfam" id="PF03114">
    <property type="entry name" value="BAR"/>
    <property type="match status" value="1"/>
</dbReference>
<evidence type="ECO:0000259" key="4">
    <source>
        <dbReference type="PROSITE" id="PS51021"/>
    </source>
</evidence>
<dbReference type="InterPro" id="IPR051492">
    <property type="entry name" value="Dynamin-Rho_GEF"/>
</dbReference>
<keyword evidence="1" id="KW-0344">Guanine-nucleotide releasing factor</keyword>
<sequence>MDKSTHRYGASRKASQKVVQKVKPPTTSKLKSSKHSASPLNKINCEPNPPSNPSNRSNVNTSSIHGQSLSGDSGDSKIVENQTVIESYVTALPRLSPKKTNKKKSVSHNNFTNIKTKNVNESSFDSIEQVDEDDGVVIVITNKSSMIPSNRLSIQSRNSVKRQSTYATIPKRTSSIPNTDDKAHERSSVSIISPSTFKSSVDNVNSVHRPLEKINDSDSSKRNSRIIPKKSIPISSTNKSPVRNVKSQLYNNVQISKKSPPISPMITPKRDSVKSLSSVSSSALIQNRNSHLKKSPPISPNIKPKKDNTENLHSIPSSTLIQNRNSHLKKRSPISSNIKLKKDNAESLLSVPSSTSIQNRNSYLKKRSPTSPIIILKKDNAENLFSAPSSTLIQNRSSYSTKIPPPVTTPSRDSVESSLSVSSSTLIIHNKDSSTKIHPPSPLSKVAFTQSDINHNRSMSEPLPQTSSNEISSVEEDDLKRRKTLWNVIKELIETEKTFLQDMKLLEEVYYIQARDIPIFDQYDCKTIFSNLPDIIEFSKDFLDLLLVASGIESSGDDYEKHCKLENDETFIGDVFAQMMRKEQVDSRLEKIYGEYCKRHEAAVQKLREFDNDENVQGFLQKCKLQCNGRTTSWDITSLLIKPVQRVLKYPLLLQQILSLTKPSHPDYEQLQFSLSEITKVAERINEIKKRKDIVEKIVGNKKHSYFVHGIKKKIKRNLKRNDTKAAEDELYNAYVEKFKYLEERGNQLAKEVRSWVKSIKLFFEDQRRLSTAIEDFHTLGISSNKNIEELVGIIEYGKAIKGLESSCGKEMEDAIKKVLVPLIEKFLSLFKAPAAVMKKRERKLFDYCHVNLLKAKGETPEKSLQQSADAFVSISEQLREELPTFFIFMTEYYEIIVQELVKIQARFYRQMSMDFQQYFYKFVDLHAVEQISDDRELVLRDIDVIKEYNDYYYTALKIDKEVNKFVLIDPKNPDVNEHRNGRESNISESIRSSISSRRLESSLNKEESKEHRKGGIWTDEDTDGLSWYSNNSFDNKIRNLYELEEIKHKHKSQPQDSDHKKYSTDSIIGYRSSYIGVTFQDSLSSLIGDEKNESPITV</sequence>
<evidence type="ECO:0000313" key="5">
    <source>
        <dbReference type="EMBL" id="KAF0499403.1"/>
    </source>
</evidence>
<protein>
    <submittedName>
        <fullName evidence="5">Rho guanyl nucleotide exchange factor</fullName>
    </submittedName>
</protein>
<accession>A0A8H4AIE8</accession>
<feature type="region of interest" description="Disordered" evidence="2">
    <location>
        <begin position="1"/>
        <end position="75"/>
    </location>
</feature>
<dbReference type="GO" id="GO:0005085">
    <property type="term" value="F:guanyl-nucleotide exchange factor activity"/>
    <property type="evidence" value="ECO:0007669"/>
    <property type="project" value="UniProtKB-KW"/>
</dbReference>
<feature type="region of interest" description="Disordered" evidence="2">
    <location>
        <begin position="208"/>
        <end position="240"/>
    </location>
</feature>
<feature type="compositionally biased region" description="Polar residues" evidence="2">
    <location>
        <begin position="64"/>
        <end position="75"/>
    </location>
</feature>
<evidence type="ECO:0000313" key="6">
    <source>
        <dbReference type="Proteomes" id="UP000439903"/>
    </source>
</evidence>
<dbReference type="Gene3D" id="1.20.900.10">
    <property type="entry name" value="Dbl homology (DH) domain"/>
    <property type="match status" value="1"/>
</dbReference>
<feature type="compositionally biased region" description="Low complexity" evidence="2">
    <location>
        <begin position="984"/>
        <end position="997"/>
    </location>
</feature>
<dbReference type="CDD" id="cd00160">
    <property type="entry name" value="RhoGEF"/>
    <property type="match status" value="1"/>
</dbReference>
<dbReference type="SUPFAM" id="SSF48065">
    <property type="entry name" value="DBL homology domain (DH-domain)"/>
    <property type="match status" value="1"/>
</dbReference>
<dbReference type="PANTHER" id="PTHR22834">
    <property type="entry name" value="NUCLEAR FUSION PROTEIN FUS2"/>
    <property type="match status" value="1"/>
</dbReference>